<organism evidence="10 11">
    <name type="scientific">Candidatus Dojkabacteria bacterium</name>
    <dbReference type="NCBI Taxonomy" id="2099670"/>
    <lineage>
        <taxon>Bacteria</taxon>
        <taxon>Candidatus Dojkabacteria</taxon>
    </lineage>
</organism>
<dbReference type="CDD" id="cd07957">
    <property type="entry name" value="Anticodon_Ia_Met"/>
    <property type="match status" value="1"/>
</dbReference>
<evidence type="ECO:0000256" key="6">
    <source>
        <dbReference type="ARBA" id="ARBA00023146"/>
    </source>
</evidence>
<keyword evidence="2 7" id="KW-0436">Ligase</keyword>
<feature type="non-terminal residue" evidence="10">
    <location>
        <position position="1"/>
    </location>
</feature>
<keyword evidence="3 7" id="KW-0547">Nucleotide-binding</keyword>
<keyword evidence="4 7" id="KW-0067">ATP-binding</keyword>
<dbReference type="InterPro" id="IPR041872">
    <property type="entry name" value="Anticodon_Met"/>
</dbReference>
<dbReference type="SUPFAM" id="SSF47323">
    <property type="entry name" value="Anticodon-binding domain of a subclass of class I aminoacyl-tRNA synthetases"/>
    <property type="match status" value="1"/>
</dbReference>
<dbReference type="EMBL" id="JAAZAL010000115">
    <property type="protein sequence ID" value="NLE31265.1"/>
    <property type="molecule type" value="Genomic_DNA"/>
</dbReference>
<dbReference type="GO" id="GO:0005829">
    <property type="term" value="C:cytosol"/>
    <property type="evidence" value="ECO:0007669"/>
    <property type="project" value="TreeGrafter"/>
</dbReference>
<dbReference type="Gene3D" id="1.10.730.10">
    <property type="entry name" value="Isoleucyl-tRNA Synthetase, Domain 1"/>
    <property type="match status" value="1"/>
</dbReference>
<dbReference type="InterPro" id="IPR023458">
    <property type="entry name" value="Met-tRNA_ligase_1"/>
</dbReference>
<evidence type="ECO:0000256" key="5">
    <source>
        <dbReference type="ARBA" id="ARBA00022917"/>
    </source>
</evidence>
<dbReference type="GO" id="GO:0004825">
    <property type="term" value="F:methionine-tRNA ligase activity"/>
    <property type="evidence" value="ECO:0007669"/>
    <property type="project" value="InterPro"/>
</dbReference>
<dbReference type="PANTHER" id="PTHR45765">
    <property type="entry name" value="METHIONINE--TRNA LIGASE"/>
    <property type="match status" value="1"/>
</dbReference>
<comment type="similarity">
    <text evidence="1">Belongs to the class-I aminoacyl-tRNA synthetase family. MetG type 1 subfamily.</text>
</comment>
<comment type="caution">
    <text evidence="10">The sequence shown here is derived from an EMBL/GenBank/DDBJ whole genome shotgun (WGS) entry which is preliminary data.</text>
</comment>
<evidence type="ECO:0000313" key="11">
    <source>
        <dbReference type="Proteomes" id="UP000554004"/>
    </source>
</evidence>
<dbReference type="Pfam" id="PF09334">
    <property type="entry name" value="tRNA-synt_1g"/>
    <property type="match status" value="1"/>
</dbReference>
<dbReference type="Pfam" id="PF19303">
    <property type="entry name" value="Anticodon_3"/>
    <property type="match status" value="1"/>
</dbReference>
<dbReference type="Proteomes" id="UP000554004">
    <property type="component" value="Unassembled WGS sequence"/>
</dbReference>
<gene>
    <name evidence="10" type="ORF">GX618_03250</name>
</gene>
<name>A0A847EU46_9BACT</name>
<feature type="domain" description="Methionyl/Leucyl tRNA synthetase" evidence="8">
    <location>
        <begin position="1"/>
        <end position="248"/>
    </location>
</feature>
<evidence type="ECO:0000256" key="7">
    <source>
        <dbReference type="RuleBase" id="RU363039"/>
    </source>
</evidence>
<proteinExistence type="inferred from homology"/>
<evidence type="ECO:0000313" key="10">
    <source>
        <dbReference type="EMBL" id="NLE31265.1"/>
    </source>
</evidence>
<evidence type="ECO:0000256" key="1">
    <source>
        <dbReference type="ARBA" id="ARBA00008258"/>
    </source>
</evidence>
<dbReference type="InterPro" id="IPR009080">
    <property type="entry name" value="tRNAsynth_Ia_anticodon-bd"/>
</dbReference>
<dbReference type="InterPro" id="IPR014729">
    <property type="entry name" value="Rossmann-like_a/b/a_fold"/>
</dbReference>
<keyword evidence="6 7" id="KW-0030">Aminoacyl-tRNA synthetase</keyword>
<dbReference type="SUPFAM" id="SSF52374">
    <property type="entry name" value="Nucleotidylyl transferase"/>
    <property type="match status" value="1"/>
</dbReference>
<dbReference type="InterPro" id="IPR015413">
    <property type="entry name" value="Methionyl/Leucyl_tRNA_Synth"/>
</dbReference>
<dbReference type="AlphaFoldDB" id="A0A847EU46"/>
<evidence type="ECO:0000256" key="2">
    <source>
        <dbReference type="ARBA" id="ARBA00022598"/>
    </source>
</evidence>
<evidence type="ECO:0000256" key="4">
    <source>
        <dbReference type="ARBA" id="ARBA00022840"/>
    </source>
</evidence>
<reference evidence="10 11" key="1">
    <citation type="journal article" date="2020" name="Biotechnol. Biofuels">
        <title>New insights from the biogas microbiome by comprehensive genome-resolved metagenomics of nearly 1600 species originating from multiple anaerobic digesters.</title>
        <authorList>
            <person name="Campanaro S."/>
            <person name="Treu L."/>
            <person name="Rodriguez-R L.M."/>
            <person name="Kovalovszki A."/>
            <person name="Ziels R.M."/>
            <person name="Maus I."/>
            <person name="Zhu X."/>
            <person name="Kougias P.G."/>
            <person name="Basile A."/>
            <person name="Luo G."/>
            <person name="Schluter A."/>
            <person name="Konstantinidis K.T."/>
            <person name="Angelidaki I."/>
        </authorList>
    </citation>
    <scope>NUCLEOTIDE SEQUENCE [LARGE SCALE GENOMIC DNA]</scope>
    <source>
        <strain evidence="10">AS06rmzACSIP_421</strain>
    </source>
</reference>
<evidence type="ECO:0000259" key="8">
    <source>
        <dbReference type="Pfam" id="PF09334"/>
    </source>
</evidence>
<dbReference type="Gene3D" id="3.40.50.620">
    <property type="entry name" value="HUPs"/>
    <property type="match status" value="1"/>
</dbReference>
<dbReference type="GO" id="GO:0006431">
    <property type="term" value="P:methionyl-tRNA aminoacylation"/>
    <property type="evidence" value="ECO:0007669"/>
    <property type="project" value="TreeGrafter"/>
</dbReference>
<evidence type="ECO:0000256" key="3">
    <source>
        <dbReference type="ARBA" id="ARBA00022741"/>
    </source>
</evidence>
<accession>A0A847EU46</accession>
<keyword evidence="5 7" id="KW-0648">Protein biosynthesis</keyword>
<dbReference type="PANTHER" id="PTHR45765:SF1">
    <property type="entry name" value="METHIONINE--TRNA LIGASE, CYTOPLASMIC"/>
    <property type="match status" value="1"/>
</dbReference>
<dbReference type="GO" id="GO:0005524">
    <property type="term" value="F:ATP binding"/>
    <property type="evidence" value="ECO:0007669"/>
    <property type="project" value="UniProtKB-KW"/>
</dbReference>
<sequence>DPVSTLSDSKPVLKETEHYYLDLKKLENEISKWVNSSSDNWRKWVREFSKGWIKEGLEPREVTRDMKYGIPVPIKGWEEKVIYVWIEAVVGYLSASIEWAKSIGEESKWEDFWKDSKCKHYYFIAGGNVPFHTIIWPAQLLAYSEKYSNDTLWEKYKLPGESKRESLNLPYDIPANKMLLYKGKKMSKSDNTGMSVDSLLEKYSADLIRFFFVRNAPENHDREFEWKDFIDCNNNELVANIGNFINRSLSFVNSKFNNQIPQGQLDDDVISTIDTTFKQVGEHIEGCDFVKASESILKLGNFANKYFNDKAPWVSFKENISDCENTIFNSIQLVNALRILLKPFIPQSVIKLTNMLNIQGEYDANIELTNTGKVSKNTHSWGFVPLNSGHKFNEPEILFAKIEQEEE</sequence>
<protein>
    <submittedName>
        <fullName evidence="10">Class I tRNA ligase family protein</fullName>
    </submittedName>
</protein>
<feature type="domain" description="Methionyl-tRNA synthetase anticodon-binding" evidence="9">
    <location>
        <begin position="263"/>
        <end position="406"/>
    </location>
</feature>
<evidence type="ECO:0000259" key="9">
    <source>
        <dbReference type="Pfam" id="PF19303"/>
    </source>
</evidence>